<keyword evidence="6" id="KW-0418">Kinase</keyword>
<evidence type="ECO:0000256" key="2">
    <source>
        <dbReference type="ARBA" id="ARBA00022553"/>
    </source>
</evidence>
<dbReference type="EC" id="3.1.3.16" evidence="1"/>
<dbReference type="Gene3D" id="3.30.450.40">
    <property type="match status" value="2"/>
</dbReference>
<dbReference type="InterPro" id="IPR003018">
    <property type="entry name" value="GAF"/>
</dbReference>
<dbReference type="InterPro" id="IPR000014">
    <property type="entry name" value="PAS"/>
</dbReference>
<dbReference type="SUPFAM" id="SSF81606">
    <property type="entry name" value="PP2C-like"/>
    <property type="match status" value="1"/>
</dbReference>
<dbReference type="InterPro" id="IPR036457">
    <property type="entry name" value="PPM-type-like_dom_sf"/>
</dbReference>
<dbReference type="InterPro" id="IPR035965">
    <property type="entry name" value="PAS-like_dom_sf"/>
</dbReference>
<evidence type="ECO:0000256" key="13">
    <source>
        <dbReference type="ARBA" id="ARBA00056274"/>
    </source>
</evidence>
<name>A0A1T3NR01_9ACTN</name>
<evidence type="ECO:0000256" key="4">
    <source>
        <dbReference type="ARBA" id="ARBA00022723"/>
    </source>
</evidence>
<dbReference type="Pfam" id="PF07228">
    <property type="entry name" value="SpoIIE"/>
    <property type="match status" value="1"/>
</dbReference>
<dbReference type="InterPro" id="IPR001932">
    <property type="entry name" value="PPM-type_phosphatase-like_dom"/>
</dbReference>
<feature type="region of interest" description="Disordered" evidence="16">
    <location>
        <begin position="417"/>
        <end position="442"/>
    </location>
</feature>
<evidence type="ECO:0000256" key="6">
    <source>
        <dbReference type="ARBA" id="ARBA00022777"/>
    </source>
</evidence>
<keyword evidence="9" id="KW-0460">Magnesium</keyword>
<evidence type="ECO:0000256" key="15">
    <source>
        <dbReference type="ARBA" id="ARBA00081350"/>
    </source>
</evidence>
<dbReference type="SMART" id="SM00065">
    <property type="entry name" value="GAF"/>
    <property type="match status" value="2"/>
</dbReference>
<keyword evidence="7" id="KW-0378">Hydrolase</keyword>
<keyword evidence="4" id="KW-0479">Metal-binding</keyword>
<keyword evidence="10" id="KW-0904">Protein phosphatase</keyword>
<evidence type="ECO:0000256" key="14">
    <source>
        <dbReference type="ARBA" id="ARBA00075117"/>
    </source>
</evidence>
<dbReference type="PROSITE" id="PS50112">
    <property type="entry name" value="PAS"/>
    <property type="match status" value="1"/>
</dbReference>
<keyword evidence="3" id="KW-0808">Transferase</keyword>
<evidence type="ECO:0000313" key="18">
    <source>
        <dbReference type="EMBL" id="OPC79140.1"/>
    </source>
</evidence>
<proteinExistence type="predicted"/>
<gene>
    <name evidence="18" type="ORF">B4N89_34225</name>
</gene>
<dbReference type="PANTHER" id="PTHR43156">
    <property type="entry name" value="STAGE II SPORULATION PROTEIN E-RELATED"/>
    <property type="match status" value="1"/>
</dbReference>
<feature type="region of interest" description="Disordered" evidence="16">
    <location>
        <begin position="1"/>
        <end position="20"/>
    </location>
</feature>
<evidence type="ECO:0000256" key="11">
    <source>
        <dbReference type="ARBA" id="ARBA00023211"/>
    </source>
</evidence>
<feature type="region of interest" description="Disordered" evidence="16">
    <location>
        <begin position="845"/>
        <end position="866"/>
    </location>
</feature>
<dbReference type="Proteomes" id="UP000190037">
    <property type="component" value="Unassembled WGS sequence"/>
</dbReference>
<dbReference type="SUPFAM" id="SSF55781">
    <property type="entry name" value="GAF domain-like"/>
    <property type="match status" value="2"/>
</dbReference>
<dbReference type="InterPro" id="IPR013656">
    <property type="entry name" value="PAS_4"/>
</dbReference>
<evidence type="ECO:0000256" key="9">
    <source>
        <dbReference type="ARBA" id="ARBA00022842"/>
    </source>
</evidence>
<dbReference type="FunFam" id="3.60.40.10:FF:000005">
    <property type="entry name" value="Serine/threonine protein phosphatase"/>
    <property type="match status" value="1"/>
</dbReference>
<dbReference type="SMART" id="SM00331">
    <property type="entry name" value="PP2C_SIG"/>
    <property type="match status" value="1"/>
</dbReference>
<dbReference type="EMBL" id="MWQN01000002">
    <property type="protein sequence ID" value="OPC79140.1"/>
    <property type="molecule type" value="Genomic_DNA"/>
</dbReference>
<evidence type="ECO:0000313" key="19">
    <source>
        <dbReference type="Proteomes" id="UP000190037"/>
    </source>
</evidence>
<evidence type="ECO:0000256" key="7">
    <source>
        <dbReference type="ARBA" id="ARBA00022801"/>
    </source>
</evidence>
<keyword evidence="11" id="KW-0464">Manganese</keyword>
<accession>A0A1T3NR01</accession>
<dbReference type="RefSeq" id="WP_078980357.1">
    <property type="nucleotide sequence ID" value="NZ_MWQN01000002.1"/>
</dbReference>
<comment type="catalytic activity">
    <reaction evidence="12">
        <text>O-phospho-L-seryl-[protein] + H2O = L-seryl-[protein] + phosphate</text>
        <dbReference type="Rhea" id="RHEA:20629"/>
        <dbReference type="Rhea" id="RHEA-COMP:9863"/>
        <dbReference type="Rhea" id="RHEA-COMP:11604"/>
        <dbReference type="ChEBI" id="CHEBI:15377"/>
        <dbReference type="ChEBI" id="CHEBI:29999"/>
        <dbReference type="ChEBI" id="CHEBI:43474"/>
        <dbReference type="ChEBI" id="CHEBI:83421"/>
        <dbReference type="EC" id="3.1.3.16"/>
    </reaction>
</comment>
<dbReference type="AlphaFoldDB" id="A0A1T3NR01"/>
<dbReference type="Gene3D" id="3.30.450.20">
    <property type="entry name" value="PAS domain"/>
    <property type="match status" value="2"/>
</dbReference>
<dbReference type="InterPro" id="IPR029016">
    <property type="entry name" value="GAF-like_dom_sf"/>
</dbReference>
<protein>
    <recommendedName>
        <fullName evidence="1">protein-serine/threonine phosphatase</fullName>
        <ecNumber evidence="1">3.1.3.16</ecNumber>
    </recommendedName>
    <alternativeName>
        <fullName evidence="15">Protein-serine/threonine phosphatase</fullName>
    </alternativeName>
    <alternativeName>
        <fullName evidence="14">Serine/threonine-protein kinase</fullName>
    </alternativeName>
</protein>
<dbReference type="InterPro" id="IPR052016">
    <property type="entry name" value="Bact_Sigma-Reg"/>
</dbReference>
<dbReference type="GO" id="GO:0016301">
    <property type="term" value="F:kinase activity"/>
    <property type="evidence" value="ECO:0007669"/>
    <property type="project" value="UniProtKB-KW"/>
</dbReference>
<evidence type="ECO:0000256" key="10">
    <source>
        <dbReference type="ARBA" id="ARBA00022912"/>
    </source>
</evidence>
<dbReference type="SUPFAM" id="SSF55785">
    <property type="entry name" value="PYP-like sensor domain (PAS domain)"/>
    <property type="match status" value="2"/>
</dbReference>
<evidence type="ECO:0000256" key="5">
    <source>
        <dbReference type="ARBA" id="ARBA00022741"/>
    </source>
</evidence>
<keyword evidence="5" id="KW-0547">Nucleotide-binding</keyword>
<evidence type="ECO:0000259" key="17">
    <source>
        <dbReference type="PROSITE" id="PS50112"/>
    </source>
</evidence>
<keyword evidence="8" id="KW-0067">ATP-binding</keyword>
<dbReference type="Pfam" id="PF13185">
    <property type="entry name" value="GAF_2"/>
    <property type="match status" value="2"/>
</dbReference>
<dbReference type="CDD" id="cd00130">
    <property type="entry name" value="PAS"/>
    <property type="match status" value="1"/>
</dbReference>
<dbReference type="PANTHER" id="PTHR43156:SF2">
    <property type="entry name" value="STAGE II SPORULATION PROTEIN E"/>
    <property type="match status" value="1"/>
</dbReference>
<evidence type="ECO:0000256" key="3">
    <source>
        <dbReference type="ARBA" id="ARBA00022679"/>
    </source>
</evidence>
<feature type="compositionally biased region" description="Low complexity" evidence="16">
    <location>
        <begin position="421"/>
        <end position="442"/>
    </location>
</feature>
<evidence type="ECO:0000256" key="8">
    <source>
        <dbReference type="ARBA" id="ARBA00022840"/>
    </source>
</evidence>
<organism evidence="18 19">
    <name type="scientific">Embleya scabrispora</name>
    <dbReference type="NCBI Taxonomy" id="159449"/>
    <lineage>
        <taxon>Bacteria</taxon>
        <taxon>Bacillati</taxon>
        <taxon>Actinomycetota</taxon>
        <taxon>Actinomycetes</taxon>
        <taxon>Kitasatosporales</taxon>
        <taxon>Streptomycetaceae</taxon>
        <taxon>Embleya</taxon>
    </lineage>
</organism>
<dbReference type="GO" id="GO:0004722">
    <property type="term" value="F:protein serine/threonine phosphatase activity"/>
    <property type="evidence" value="ECO:0007669"/>
    <property type="project" value="UniProtKB-EC"/>
</dbReference>
<dbReference type="STRING" id="159449.B4N89_34225"/>
<keyword evidence="19" id="KW-1185">Reference proteome</keyword>
<evidence type="ECO:0000256" key="16">
    <source>
        <dbReference type="SAM" id="MobiDB-lite"/>
    </source>
</evidence>
<comment type="caution">
    <text evidence="18">The sequence shown here is derived from an EMBL/GenBank/DDBJ whole genome shotgun (WGS) entry which is preliminary data.</text>
</comment>
<dbReference type="GO" id="GO:0005524">
    <property type="term" value="F:ATP binding"/>
    <property type="evidence" value="ECO:0007669"/>
    <property type="project" value="UniProtKB-KW"/>
</dbReference>
<evidence type="ECO:0000256" key="1">
    <source>
        <dbReference type="ARBA" id="ARBA00013081"/>
    </source>
</evidence>
<reference evidence="18 19" key="1">
    <citation type="submission" date="2017-03" db="EMBL/GenBank/DDBJ databases">
        <title>Draft genome sequence of Streptomyces scabrisporus NF3, endophyte isolated from Amphipterygium adstringens.</title>
        <authorList>
            <person name="Vazquez M."/>
            <person name="Ceapa C.D."/>
            <person name="Rodriguez Luna D."/>
            <person name="Sanchez Esquivel S."/>
        </authorList>
    </citation>
    <scope>NUCLEOTIDE SEQUENCE [LARGE SCALE GENOMIC DNA]</scope>
    <source>
        <strain evidence="18 19">NF3</strain>
    </source>
</reference>
<evidence type="ECO:0000256" key="12">
    <source>
        <dbReference type="ARBA" id="ARBA00047761"/>
    </source>
</evidence>
<dbReference type="Gene3D" id="3.60.40.10">
    <property type="entry name" value="PPM-type phosphatase domain"/>
    <property type="match status" value="1"/>
</dbReference>
<dbReference type="OrthoDB" id="118142at2"/>
<feature type="domain" description="PAS" evidence="17">
    <location>
        <begin position="312"/>
        <end position="357"/>
    </location>
</feature>
<sequence length="866" mass="91461">MSGSGPGADTGPLPLPVHRSGADRDDHVDGILADCSNCLDAAVRATGAYAGVVYLRSPDRRSLVLAKVAGLAVSLLGPWSRVPVNGALPAPEAYRTGRTVFLADDGDTMRRFPQLALGMPYAYASASAPVRGNGGNGGGETFGVVTLMWPASPGRGLPAARRRRLRAAAKRLGNALEARSGPGTDIAYDGPPTVTLLPTDTFPLIRVGLFDWNVTTGDFDADEELCELFGVAPADFDRRAATLAARVVSGGGREFREAAHRAVETGRVLAWRLQVAGPDGTRRPLEVWGRIPEDETGGRARHLVGAVLDLGTGAAAAEAVERLRDGVFSLDGEGRVTYASRNLADLLGVRLEDVLGRAPWDALPWLADPAYEDRYRAAMLSQQPGSFLARTPRDRWLAFSLYPDPYGLTGKVVPVAPPPGASDAADATAAARPTGAPETEAAPPRLGAIYHVLQMAGALTEAVSVGEVCEVVADQILPAFGGRELAIYVVRDKRFFLALESGYPEGFLDHFEGVALDAALPGVEALTRGVPIFIESAEELSAAYPGIPLDEMSAWAFLPLIASDRAVGSCILGFDRRHAFTPEERSVLTALSGLIAQALERARLYDAEFALARGLQHALLPHRLPTLPNLEVVARYLPGTQGMEIGGDWYDVIDTGRAVALVIGDVEGHSVAAAGTMGQLRSAVRAFATGGQRPDEVVSCTNRLLADLDPGLFASCCYIELDPESGRAEAVRAGHPPPLLRGADGRTRVVELPGGPLLGVDRAAEYPVTRMALEPGSVLALYTDGLVEEVGVDLDRGIDRMRASLSHAADTNLSDLADRMLRDAGRLTERADDVAVLLTRRLRPIPGMGSAPNGAPAAGPGPADLR</sequence>
<feature type="compositionally biased region" description="Low complexity" evidence="16">
    <location>
        <begin position="846"/>
        <end position="866"/>
    </location>
</feature>
<comment type="function">
    <text evidence="13">Primarily acts as an independent SigF regulator that is sensitive to the osmosensory signal, mediating the cross talk of PknD with the SigF regulon. Possesses both phosphatase and kinase activities. The kinase domain functions as a classic anti-sigma factor-like kinase to phosphorylate the anti-anti-sigma factor domain at the canonical regulatory site, and the phosphatase domain antagonizes this activity.</text>
</comment>
<keyword evidence="2" id="KW-0597">Phosphoprotein</keyword>
<dbReference type="Pfam" id="PF08448">
    <property type="entry name" value="PAS_4"/>
    <property type="match status" value="1"/>
</dbReference>
<dbReference type="SMART" id="SM00091">
    <property type="entry name" value="PAS"/>
    <property type="match status" value="1"/>
</dbReference>
<dbReference type="GO" id="GO:0046872">
    <property type="term" value="F:metal ion binding"/>
    <property type="evidence" value="ECO:0007669"/>
    <property type="project" value="UniProtKB-KW"/>
</dbReference>